<feature type="transmembrane region" description="Helical" evidence="7">
    <location>
        <begin position="119"/>
        <end position="140"/>
    </location>
</feature>
<keyword evidence="2" id="KW-0813">Transport</keyword>
<dbReference type="InterPro" id="IPR011701">
    <property type="entry name" value="MFS"/>
</dbReference>
<feature type="transmembrane region" description="Helical" evidence="7">
    <location>
        <begin position="237"/>
        <end position="260"/>
    </location>
</feature>
<dbReference type="OrthoDB" id="7375466at2"/>
<evidence type="ECO:0000256" key="4">
    <source>
        <dbReference type="ARBA" id="ARBA00022989"/>
    </source>
</evidence>
<dbReference type="Proteomes" id="UP000282185">
    <property type="component" value="Unassembled WGS sequence"/>
</dbReference>
<feature type="transmembrane region" description="Helical" evidence="7">
    <location>
        <begin position="180"/>
        <end position="199"/>
    </location>
</feature>
<feature type="region of interest" description="Disordered" evidence="6">
    <location>
        <begin position="1"/>
        <end position="21"/>
    </location>
</feature>
<evidence type="ECO:0000256" key="7">
    <source>
        <dbReference type="SAM" id="Phobius"/>
    </source>
</evidence>
<evidence type="ECO:0000256" key="2">
    <source>
        <dbReference type="ARBA" id="ARBA00022448"/>
    </source>
</evidence>
<dbReference type="InterPro" id="IPR036259">
    <property type="entry name" value="MFS_trans_sf"/>
</dbReference>
<feature type="transmembrane region" description="Helical" evidence="7">
    <location>
        <begin position="29"/>
        <end position="51"/>
    </location>
</feature>
<reference evidence="10 12" key="2">
    <citation type="submission" date="2018-08" db="EMBL/GenBank/DDBJ databases">
        <title>Brachybacterium saurashtrense DSM 23186.</title>
        <authorList>
            <person name="Li Y."/>
        </authorList>
    </citation>
    <scope>NUCLEOTIDE SEQUENCE [LARGE SCALE GENOMIC DNA]</scope>
    <source>
        <strain evidence="10 12">DSM 23186</strain>
    </source>
</reference>
<reference evidence="9 11" key="1">
    <citation type="submission" date="2018-07" db="EMBL/GenBank/DDBJ databases">
        <title>Brachybacterium saurashtrense DSM 23186 genome sequence.</title>
        <authorList>
            <person name="Guo L."/>
        </authorList>
    </citation>
    <scope>NUCLEOTIDE SEQUENCE [LARGE SCALE GENOMIC DNA]</scope>
    <source>
        <strain evidence="9 11">DSM 23186</strain>
    </source>
</reference>
<dbReference type="CDD" id="cd17321">
    <property type="entry name" value="MFS_MMR_MDR_like"/>
    <property type="match status" value="1"/>
</dbReference>
<dbReference type="PANTHER" id="PTHR42718">
    <property type="entry name" value="MAJOR FACILITATOR SUPERFAMILY MULTIDRUG TRANSPORTER MFSC"/>
    <property type="match status" value="1"/>
</dbReference>
<evidence type="ECO:0000256" key="3">
    <source>
        <dbReference type="ARBA" id="ARBA00022692"/>
    </source>
</evidence>
<feature type="transmembrane region" description="Helical" evidence="7">
    <location>
        <begin position="281"/>
        <end position="302"/>
    </location>
</feature>
<dbReference type="EMBL" id="CP031356">
    <property type="protein sequence ID" value="AXK45892.1"/>
    <property type="molecule type" value="Genomic_DNA"/>
</dbReference>
<gene>
    <name evidence="9" type="ORF">DWV08_09905</name>
    <name evidence="10" type="ORF">DXU92_01650</name>
</gene>
<keyword evidence="4 7" id="KW-1133">Transmembrane helix</keyword>
<dbReference type="Gene3D" id="1.20.1720.10">
    <property type="entry name" value="Multidrug resistance protein D"/>
    <property type="match status" value="1"/>
</dbReference>
<feature type="transmembrane region" description="Helical" evidence="7">
    <location>
        <begin position="211"/>
        <end position="231"/>
    </location>
</feature>
<dbReference type="Pfam" id="PF07690">
    <property type="entry name" value="MFS_1"/>
    <property type="match status" value="1"/>
</dbReference>
<dbReference type="GO" id="GO:0022857">
    <property type="term" value="F:transmembrane transporter activity"/>
    <property type="evidence" value="ECO:0007669"/>
    <property type="project" value="InterPro"/>
</dbReference>
<dbReference type="GO" id="GO:0005886">
    <property type="term" value="C:plasma membrane"/>
    <property type="evidence" value="ECO:0007669"/>
    <property type="project" value="UniProtKB-SubCell"/>
</dbReference>
<organism evidence="10 12">
    <name type="scientific">Brachybacterium saurashtrense</name>
    <dbReference type="NCBI Taxonomy" id="556288"/>
    <lineage>
        <taxon>Bacteria</taxon>
        <taxon>Bacillati</taxon>
        <taxon>Actinomycetota</taxon>
        <taxon>Actinomycetes</taxon>
        <taxon>Micrococcales</taxon>
        <taxon>Dermabacteraceae</taxon>
        <taxon>Brachybacterium</taxon>
    </lineage>
</organism>
<protein>
    <submittedName>
        <fullName evidence="10">MFS transporter</fullName>
    </submittedName>
</protein>
<dbReference type="InterPro" id="IPR020846">
    <property type="entry name" value="MFS_dom"/>
</dbReference>
<dbReference type="SUPFAM" id="SSF103473">
    <property type="entry name" value="MFS general substrate transporter"/>
    <property type="match status" value="1"/>
</dbReference>
<comment type="subcellular location">
    <subcellularLocation>
        <location evidence="1">Cell membrane</location>
        <topology evidence="1">Multi-pass membrane protein</topology>
    </subcellularLocation>
</comment>
<dbReference type="AlphaFoldDB" id="A0A345YPP0"/>
<keyword evidence="5 7" id="KW-0472">Membrane</keyword>
<dbReference type="PROSITE" id="PS50850">
    <property type="entry name" value="MFS"/>
    <property type="match status" value="1"/>
</dbReference>
<name>A0A345YPP0_9MICO</name>
<accession>A0A345YPP0</accession>
<feature type="transmembrane region" description="Helical" evidence="7">
    <location>
        <begin position="314"/>
        <end position="332"/>
    </location>
</feature>
<feature type="transmembrane region" description="Helical" evidence="7">
    <location>
        <begin position="94"/>
        <end position="113"/>
    </location>
</feature>
<sequence>MQSTPETARTADPPRPAPGAMTSAQRTTLVLASLGFFLITLDVLIVNLALPSIEQDLGGGTSAQQWILDGYTLLFAALLLCAGNLSDRLGARRAYLLGLAAFGVASLLCALAPSAALLIAARCVQGATAALMLPASMALVREAFEDPAARSRALGIWASGGAVASAAGPLLGGFLSALDWRLIFAVNVPVILGMLLLAGRIASSPRRPAPFDLLGQVLAVVGLGALVIGLIEGGESGFGSAPILGCFVLAAVALGGFVLAQARVAHPMMPLTLFRTAPMRIAMFGGFVFILTWFGTVFLTSLFLQQQLGLDSGLAGLCFLPSAVMAFVGNVASGHLANRFGTRVPTVLGLTSMTVGVLGLAVAAGGESVLAITLLIVLVGTGGSLATPPFAGVVLAQAAPGQAGIASATANMFRQVGGALAIAVCGVLIAHSGGFVSGMQTALVGMAVLGALGAGLSLRLGRAASTPA</sequence>
<keyword evidence="3 7" id="KW-0812">Transmembrane</keyword>
<evidence type="ECO:0000313" key="11">
    <source>
        <dbReference type="Proteomes" id="UP000254236"/>
    </source>
</evidence>
<evidence type="ECO:0000256" key="1">
    <source>
        <dbReference type="ARBA" id="ARBA00004651"/>
    </source>
</evidence>
<evidence type="ECO:0000313" key="10">
    <source>
        <dbReference type="EMBL" id="RRR24911.1"/>
    </source>
</evidence>
<dbReference type="EMBL" id="QSWH01000001">
    <property type="protein sequence ID" value="RRR24911.1"/>
    <property type="molecule type" value="Genomic_DNA"/>
</dbReference>
<dbReference type="RefSeq" id="WP_115413633.1">
    <property type="nucleotide sequence ID" value="NZ_CP031356.1"/>
</dbReference>
<dbReference type="Gene3D" id="1.20.1250.20">
    <property type="entry name" value="MFS general substrate transporter like domains"/>
    <property type="match status" value="1"/>
</dbReference>
<feature type="compositionally biased region" description="Low complexity" evidence="6">
    <location>
        <begin position="1"/>
        <end position="11"/>
    </location>
</feature>
<proteinExistence type="predicted"/>
<keyword evidence="11" id="KW-1185">Reference proteome</keyword>
<dbReference type="KEGG" id="bsau:DWV08_09905"/>
<evidence type="ECO:0000259" key="8">
    <source>
        <dbReference type="PROSITE" id="PS50850"/>
    </source>
</evidence>
<dbReference type="PANTHER" id="PTHR42718:SF9">
    <property type="entry name" value="MAJOR FACILITATOR SUPERFAMILY MULTIDRUG TRANSPORTER MFSC"/>
    <property type="match status" value="1"/>
</dbReference>
<feature type="transmembrane region" description="Helical" evidence="7">
    <location>
        <begin position="442"/>
        <end position="461"/>
    </location>
</feature>
<feature type="transmembrane region" description="Helical" evidence="7">
    <location>
        <begin position="416"/>
        <end position="436"/>
    </location>
</feature>
<feature type="transmembrane region" description="Helical" evidence="7">
    <location>
        <begin position="370"/>
        <end position="395"/>
    </location>
</feature>
<feature type="transmembrane region" description="Helical" evidence="7">
    <location>
        <begin position="344"/>
        <end position="364"/>
    </location>
</feature>
<dbReference type="Proteomes" id="UP000254236">
    <property type="component" value="Chromosome"/>
</dbReference>
<evidence type="ECO:0000313" key="12">
    <source>
        <dbReference type="Proteomes" id="UP000282185"/>
    </source>
</evidence>
<evidence type="ECO:0000313" key="9">
    <source>
        <dbReference type="EMBL" id="AXK45892.1"/>
    </source>
</evidence>
<evidence type="ECO:0000256" key="6">
    <source>
        <dbReference type="SAM" id="MobiDB-lite"/>
    </source>
</evidence>
<feature type="transmembrane region" description="Helical" evidence="7">
    <location>
        <begin position="152"/>
        <end position="174"/>
    </location>
</feature>
<feature type="transmembrane region" description="Helical" evidence="7">
    <location>
        <begin position="63"/>
        <end position="82"/>
    </location>
</feature>
<feature type="domain" description="Major facilitator superfamily (MFS) profile" evidence="8">
    <location>
        <begin position="28"/>
        <end position="465"/>
    </location>
</feature>
<evidence type="ECO:0000256" key="5">
    <source>
        <dbReference type="ARBA" id="ARBA00023136"/>
    </source>
</evidence>